<dbReference type="SUPFAM" id="SSF52266">
    <property type="entry name" value="SGNH hydrolase"/>
    <property type="match status" value="1"/>
</dbReference>
<dbReference type="InterPro" id="IPR053140">
    <property type="entry name" value="GDSL_Rv0518-like"/>
</dbReference>
<gene>
    <name evidence="3" type="ORF">B0I28_103284</name>
</gene>
<sequence length="401" mass="40741">MKRRVLLGAGAAIGGTALGGAFSAAPAAAQTAAGLRVGTWGAAAYPLADVTFGGRTGRFIVRTSVAGTAPRLRLSNVGGTAPLTVGTVRFGLHAGGGAVTAGTNKAVTFGGSASAVIAAGAVVLSDPIDLDLPAEADVAVSIHVPDTVANVTGHSIAAQRSYLTPDGDHAADESADAFTEFISKWYLLDEITVELDGPGGAVVCLGDSITDGVGSTSNLNRRWPDYLARRLLAAGASTGVLNAGVSGNRVLWDGAAPSAQARLDRDVLSHPGVHAVILLEAINDIASGKAAAPGDLLAAYAQIRERLAVHGVLLVLGTVTPWLGSASYTDAKEAIRVAVNTAIRESGDPYIDFEAAVRDPDDPRKLRAEYDSGGGVHPSWAGYEAMAAAVDLTLLEPNPSL</sequence>
<dbReference type="InterPro" id="IPR013830">
    <property type="entry name" value="SGNH_hydro"/>
</dbReference>
<feature type="domain" description="SGNH hydrolase-type esterase" evidence="2">
    <location>
        <begin position="204"/>
        <end position="385"/>
    </location>
</feature>
<proteinExistence type="predicted"/>
<dbReference type="Pfam" id="PF13472">
    <property type="entry name" value="Lipase_GDSL_2"/>
    <property type="match status" value="1"/>
</dbReference>
<dbReference type="OrthoDB" id="1828825at2"/>
<comment type="caution">
    <text evidence="3">The sequence shown here is derived from an EMBL/GenBank/DDBJ whole genome shotgun (WGS) entry which is preliminary data.</text>
</comment>
<dbReference type="EMBL" id="PVTJ01000003">
    <property type="protein sequence ID" value="PRY59810.1"/>
    <property type="molecule type" value="Genomic_DNA"/>
</dbReference>
<feature type="signal peptide" evidence="1">
    <location>
        <begin position="1"/>
        <end position="27"/>
    </location>
</feature>
<keyword evidence="1" id="KW-0732">Signal</keyword>
<dbReference type="Proteomes" id="UP000238176">
    <property type="component" value="Unassembled WGS sequence"/>
</dbReference>
<feature type="chain" id="PRO_5038949849" evidence="1">
    <location>
        <begin position="28"/>
        <end position="401"/>
    </location>
</feature>
<protein>
    <submittedName>
        <fullName evidence="3">Lysophospholipase L1-like esterase</fullName>
    </submittedName>
</protein>
<dbReference type="RefSeq" id="WP_106363716.1">
    <property type="nucleotide sequence ID" value="NZ_PVTJ01000003.1"/>
</dbReference>
<dbReference type="AlphaFoldDB" id="A0A2T0UPG7"/>
<dbReference type="CDD" id="cd01830">
    <property type="entry name" value="XynE_like"/>
    <property type="match status" value="1"/>
</dbReference>
<dbReference type="PANTHER" id="PTHR43784">
    <property type="entry name" value="GDSL-LIKE LIPASE/ACYLHYDROLASE, PUTATIVE (AFU_ORTHOLOGUE AFUA_2G00820)-RELATED"/>
    <property type="match status" value="1"/>
</dbReference>
<name>A0A2T0UPG7_9ACTN</name>
<organism evidence="3 4">
    <name type="scientific">Glycomyces artemisiae</name>
    <dbReference type="NCBI Taxonomy" id="1076443"/>
    <lineage>
        <taxon>Bacteria</taxon>
        <taxon>Bacillati</taxon>
        <taxon>Actinomycetota</taxon>
        <taxon>Actinomycetes</taxon>
        <taxon>Glycomycetales</taxon>
        <taxon>Glycomycetaceae</taxon>
        <taxon>Glycomyces</taxon>
    </lineage>
</organism>
<reference evidence="3 4" key="1">
    <citation type="submission" date="2018-03" db="EMBL/GenBank/DDBJ databases">
        <title>Genomic Encyclopedia of Type Strains, Phase III (KMG-III): the genomes of soil and plant-associated and newly described type strains.</title>
        <authorList>
            <person name="Whitman W."/>
        </authorList>
    </citation>
    <scope>NUCLEOTIDE SEQUENCE [LARGE SCALE GENOMIC DNA]</scope>
    <source>
        <strain evidence="3 4">CGMCC 4.7067</strain>
    </source>
</reference>
<evidence type="ECO:0000313" key="4">
    <source>
        <dbReference type="Proteomes" id="UP000238176"/>
    </source>
</evidence>
<dbReference type="Gene3D" id="3.40.50.1110">
    <property type="entry name" value="SGNH hydrolase"/>
    <property type="match status" value="1"/>
</dbReference>
<evidence type="ECO:0000256" key="1">
    <source>
        <dbReference type="SAM" id="SignalP"/>
    </source>
</evidence>
<evidence type="ECO:0000313" key="3">
    <source>
        <dbReference type="EMBL" id="PRY59810.1"/>
    </source>
</evidence>
<dbReference type="InterPro" id="IPR036514">
    <property type="entry name" value="SGNH_hydro_sf"/>
</dbReference>
<dbReference type="PANTHER" id="PTHR43784:SF2">
    <property type="entry name" value="GDSL-LIKE LIPASE_ACYLHYDROLASE, PUTATIVE (AFU_ORTHOLOGUE AFUA_2G00820)-RELATED"/>
    <property type="match status" value="1"/>
</dbReference>
<evidence type="ECO:0000259" key="2">
    <source>
        <dbReference type="Pfam" id="PF13472"/>
    </source>
</evidence>
<accession>A0A2T0UPG7</accession>
<keyword evidence="4" id="KW-1185">Reference proteome</keyword>